<gene>
    <name evidence="2" type="ordered locus">Hipma_0303</name>
</gene>
<feature type="transmembrane region" description="Helical" evidence="1">
    <location>
        <begin position="130"/>
        <end position="147"/>
    </location>
</feature>
<dbReference type="InParanoid" id="F2LY15"/>
<accession>F2LY15</accession>
<organism evidence="2 3">
    <name type="scientific">Hippea maritima (strain ATCC 700847 / DSM 10411 / MH2)</name>
    <dbReference type="NCBI Taxonomy" id="760142"/>
    <lineage>
        <taxon>Bacteria</taxon>
        <taxon>Pseudomonadati</taxon>
        <taxon>Campylobacterota</taxon>
        <taxon>Desulfurellia</taxon>
        <taxon>Desulfurellales</taxon>
        <taxon>Hippeaceae</taxon>
        <taxon>Hippea</taxon>
    </lineage>
</organism>
<keyword evidence="1" id="KW-1133">Transmembrane helix</keyword>
<keyword evidence="3" id="KW-1185">Reference proteome</keyword>
<evidence type="ECO:0000313" key="3">
    <source>
        <dbReference type="Proteomes" id="UP000008139"/>
    </source>
</evidence>
<reference evidence="3" key="2">
    <citation type="submission" date="2011-03" db="EMBL/GenBank/DDBJ databases">
        <title>The complete genome of Hippea maritima DSM 10411.</title>
        <authorList>
            <consortium name="US DOE Joint Genome Institute (JGI-PGF)"/>
            <person name="Lucas S."/>
            <person name="Copeland A."/>
            <person name="Lapidus A."/>
            <person name="Bruce D."/>
            <person name="Goodwin L."/>
            <person name="Pitluck S."/>
            <person name="Peters L."/>
            <person name="Kyrpides N."/>
            <person name="Mavromatis K."/>
            <person name="Pagani I."/>
            <person name="Ivanova N."/>
            <person name="Mikhailova N."/>
            <person name="Lu M."/>
            <person name="Detter J.C."/>
            <person name="Tapia R."/>
            <person name="Han C."/>
            <person name="Land M."/>
            <person name="Hauser L."/>
            <person name="Markowitz V."/>
            <person name="Cheng J.-F."/>
            <person name="Hugenholtz P."/>
            <person name="Woyke T."/>
            <person name="Wu D."/>
            <person name="Spring S."/>
            <person name="Schroeder M."/>
            <person name="Brambilla E."/>
            <person name="Klenk H.-P."/>
            <person name="Eisen J.A."/>
        </authorList>
    </citation>
    <scope>NUCLEOTIDE SEQUENCE [LARGE SCALE GENOMIC DNA]</scope>
    <source>
        <strain evidence="3">ATCC 700847 / DSM 10411 / MH2</strain>
    </source>
</reference>
<feature type="transmembrane region" description="Helical" evidence="1">
    <location>
        <begin position="106"/>
        <end position="124"/>
    </location>
</feature>
<dbReference type="HOGENOM" id="CLU_1501162_0_0_7"/>
<dbReference type="EMBL" id="CP002606">
    <property type="protein sequence ID" value="AEA33280.1"/>
    <property type="molecule type" value="Genomic_DNA"/>
</dbReference>
<dbReference type="Proteomes" id="UP000008139">
    <property type="component" value="Chromosome"/>
</dbReference>
<sequence>MENILKVYKEKLANEIAKKKAEVKTAIDINAALDKVRDELSNSGRNLLSMLFTELKGYIEKNKPEFIQNNKDKWENMLERAKALTEYGLYVAPVDLLKDKENLAPVYVGVGAFAATTLTSKLLTKKFRPITAALASVIGGAAYYILYGKDESKERELLSQYIDDANDWIKTALDNMYKIFKDALA</sequence>
<name>F2LY15_HIPMA</name>
<dbReference type="eggNOG" id="ENOG5031CEI">
    <property type="taxonomic scope" value="Bacteria"/>
</dbReference>
<protein>
    <submittedName>
        <fullName evidence="2">Uncharacterized protein</fullName>
    </submittedName>
</protein>
<evidence type="ECO:0000313" key="2">
    <source>
        <dbReference type="EMBL" id="AEA33280.1"/>
    </source>
</evidence>
<dbReference type="STRING" id="760142.Hipma_0303"/>
<evidence type="ECO:0000256" key="1">
    <source>
        <dbReference type="SAM" id="Phobius"/>
    </source>
</evidence>
<proteinExistence type="predicted"/>
<dbReference type="OrthoDB" id="5509239at2"/>
<dbReference type="AlphaFoldDB" id="F2LY15"/>
<dbReference type="KEGG" id="hmr:Hipma_0303"/>
<keyword evidence="1" id="KW-0812">Transmembrane</keyword>
<dbReference type="RefSeq" id="WP_013681324.1">
    <property type="nucleotide sequence ID" value="NC_015318.1"/>
</dbReference>
<reference evidence="2 3" key="1">
    <citation type="journal article" date="2011" name="Stand. Genomic Sci.">
        <title>Complete genome sequence of the thermophilic sulfur-reducer Hippea maritima type strain (MH(2)).</title>
        <authorList>
            <person name="Huntemann M."/>
            <person name="Lu M."/>
            <person name="Nolan M."/>
            <person name="Lapidus A."/>
            <person name="Lucas S."/>
            <person name="Hammon N."/>
            <person name="Deshpande S."/>
            <person name="Cheng J.F."/>
            <person name="Tapia R."/>
            <person name="Han C."/>
            <person name="Goodwin L."/>
            <person name="Pitluck S."/>
            <person name="Liolios K."/>
            <person name="Pagani I."/>
            <person name="Ivanova N."/>
            <person name="Ovchinikova G."/>
            <person name="Pati A."/>
            <person name="Chen A."/>
            <person name="Palaniappan K."/>
            <person name="Land M."/>
            <person name="Hauser L."/>
            <person name="Jeffries C.D."/>
            <person name="Detter J.C."/>
            <person name="Brambilla E.M."/>
            <person name="Rohde M."/>
            <person name="Spring S."/>
            <person name="Goker M."/>
            <person name="Woyke T."/>
            <person name="Bristow J."/>
            <person name="Eisen J.A."/>
            <person name="Markowitz V."/>
            <person name="Hugenholtz P."/>
            <person name="Kyrpides N.C."/>
            <person name="Klenk H.P."/>
            <person name="Mavromatis K."/>
        </authorList>
    </citation>
    <scope>NUCLEOTIDE SEQUENCE [LARGE SCALE GENOMIC DNA]</scope>
    <source>
        <strain evidence="3">ATCC 700847 / DSM 10411 / MH2</strain>
    </source>
</reference>
<keyword evidence="1" id="KW-0472">Membrane</keyword>